<feature type="non-terminal residue" evidence="1">
    <location>
        <position position="47"/>
    </location>
</feature>
<organism evidence="1 2">
    <name type="scientific">Aphis craccivora</name>
    <name type="common">Cowpea aphid</name>
    <dbReference type="NCBI Taxonomy" id="307492"/>
    <lineage>
        <taxon>Eukaryota</taxon>
        <taxon>Metazoa</taxon>
        <taxon>Ecdysozoa</taxon>
        <taxon>Arthropoda</taxon>
        <taxon>Hexapoda</taxon>
        <taxon>Insecta</taxon>
        <taxon>Pterygota</taxon>
        <taxon>Neoptera</taxon>
        <taxon>Paraneoptera</taxon>
        <taxon>Hemiptera</taxon>
        <taxon>Sternorrhyncha</taxon>
        <taxon>Aphidomorpha</taxon>
        <taxon>Aphidoidea</taxon>
        <taxon>Aphididae</taxon>
        <taxon>Aphidini</taxon>
        <taxon>Aphis</taxon>
        <taxon>Aphis</taxon>
    </lineage>
</organism>
<accession>A0A6G0VLT1</accession>
<evidence type="ECO:0000313" key="2">
    <source>
        <dbReference type="Proteomes" id="UP000478052"/>
    </source>
</evidence>
<gene>
    <name evidence="1" type="ORF">FWK35_00038993</name>
</gene>
<proteinExistence type="predicted"/>
<keyword evidence="2" id="KW-1185">Reference proteome</keyword>
<dbReference type="Proteomes" id="UP000478052">
    <property type="component" value="Unassembled WGS sequence"/>
</dbReference>
<evidence type="ECO:0000313" key="1">
    <source>
        <dbReference type="EMBL" id="KAF0701511.1"/>
    </source>
</evidence>
<dbReference type="AlphaFoldDB" id="A0A6G0VLT1"/>
<sequence>CSGCFRSICKARCYFKHSGFDFGYCEKGICKCAPPIIYVFDGIGRDL</sequence>
<protein>
    <submittedName>
        <fullName evidence="1">Myb-like protein U</fullName>
    </submittedName>
</protein>
<comment type="caution">
    <text evidence="1">The sequence shown here is derived from an EMBL/GenBank/DDBJ whole genome shotgun (WGS) entry which is preliminary data.</text>
</comment>
<feature type="non-terminal residue" evidence="1">
    <location>
        <position position="1"/>
    </location>
</feature>
<name>A0A6G0VLT1_APHCR</name>
<dbReference type="OrthoDB" id="6615478at2759"/>
<dbReference type="EMBL" id="VUJU01014701">
    <property type="protein sequence ID" value="KAF0701511.1"/>
    <property type="molecule type" value="Genomic_DNA"/>
</dbReference>
<reference evidence="1 2" key="1">
    <citation type="submission" date="2019-08" db="EMBL/GenBank/DDBJ databases">
        <title>Whole genome of Aphis craccivora.</title>
        <authorList>
            <person name="Voronova N.V."/>
            <person name="Shulinski R.S."/>
            <person name="Bandarenka Y.V."/>
            <person name="Zhorov D.G."/>
            <person name="Warner D."/>
        </authorList>
    </citation>
    <scope>NUCLEOTIDE SEQUENCE [LARGE SCALE GENOMIC DNA]</scope>
    <source>
        <strain evidence="1">180601</strain>
        <tissue evidence="1">Whole Body</tissue>
    </source>
</reference>